<protein>
    <submittedName>
        <fullName evidence="2">Uncharacterized protein</fullName>
    </submittedName>
</protein>
<reference evidence="2 3" key="1">
    <citation type="submission" date="2015-12" db="EMBL/GenBank/DDBJ databases">
        <title>The genome of Folsomia candida.</title>
        <authorList>
            <person name="Faddeeva A."/>
            <person name="Derks M.F."/>
            <person name="Anvar Y."/>
            <person name="Smit S."/>
            <person name="Van Straalen N."/>
            <person name="Roelofs D."/>
        </authorList>
    </citation>
    <scope>NUCLEOTIDE SEQUENCE [LARGE SCALE GENOMIC DNA]</scope>
    <source>
        <strain evidence="2 3">VU population</strain>
        <tissue evidence="2">Whole body</tissue>
    </source>
</reference>
<dbReference type="OrthoDB" id="8290869at2759"/>
<dbReference type="AlphaFoldDB" id="A0A226EM12"/>
<evidence type="ECO:0000313" key="2">
    <source>
        <dbReference type="EMBL" id="OXA58723.1"/>
    </source>
</evidence>
<dbReference type="Proteomes" id="UP000198287">
    <property type="component" value="Unassembled WGS sequence"/>
</dbReference>
<keyword evidence="3" id="KW-1185">Reference proteome</keyword>
<dbReference type="EMBL" id="LNIX01000003">
    <property type="protein sequence ID" value="OXA58723.1"/>
    <property type="molecule type" value="Genomic_DNA"/>
</dbReference>
<proteinExistence type="predicted"/>
<feature type="compositionally biased region" description="Basic and acidic residues" evidence="1">
    <location>
        <begin position="133"/>
        <end position="146"/>
    </location>
</feature>
<name>A0A226EM12_FOLCA</name>
<evidence type="ECO:0000256" key="1">
    <source>
        <dbReference type="SAM" id="MobiDB-lite"/>
    </source>
</evidence>
<comment type="caution">
    <text evidence="2">The sequence shown here is derived from an EMBL/GenBank/DDBJ whole genome shotgun (WGS) entry which is preliminary data.</text>
</comment>
<evidence type="ECO:0000313" key="3">
    <source>
        <dbReference type="Proteomes" id="UP000198287"/>
    </source>
</evidence>
<organism evidence="2 3">
    <name type="scientific">Folsomia candida</name>
    <name type="common">Springtail</name>
    <dbReference type="NCBI Taxonomy" id="158441"/>
    <lineage>
        <taxon>Eukaryota</taxon>
        <taxon>Metazoa</taxon>
        <taxon>Ecdysozoa</taxon>
        <taxon>Arthropoda</taxon>
        <taxon>Hexapoda</taxon>
        <taxon>Collembola</taxon>
        <taxon>Entomobryomorpha</taxon>
        <taxon>Isotomoidea</taxon>
        <taxon>Isotomidae</taxon>
        <taxon>Proisotominae</taxon>
        <taxon>Folsomia</taxon>
    </lineage>
</organism>
<gene>
    <name evidence="2" type="ORF">Fcan01_07915</name>
</gene>
<sequence>MAKVHMLSAPDSQKQTASVFMDDRKRLIGRLEFDITKTNSIDIPTSRQAEFLLSSGANDWRLEDNKCLRKNQPVLNTHEYCYYRMKEADVNPQTKLSANCNTPDVDKISSESCIPYITSAHSPECSEILKQSDRFARSDDSGDKHTGRTFMRKVKTGESNATATEESKGNGTDSKFPEYHEDRNLTANMTFPEMNSQIWNYLTSRALEILNLTSPKIQTPLTPTFKFLDLSKRIMQKACPNHYVKDNHFDLALQTFMNLQKKNFNFNDAFSDYAAKQRIEDSLYLCLQNITAYPFVDPLNRSAENCNETVELGTFEKFGQMINLNVSWGSSGREREPLIETVWKIFTHTHTACYRYFEEVGFNDHHRFTSAVMPVFTNEINDIWKSMTELSQEPYSGLLGDPIKLMDGVTYCSEFAKLDTVEYPWEIPRPEKELSKRRRKRSVTGDETCLREDFDNKCNL</sequence>
<feature type="compositionally biased region" description="Polar residues" evidence="1">
    <location>
        <begin position="157"/>
        <end position="173"/>
    </location>
</feature>
<feature type="region of interest" description="Disordered" evidence="1">
    <location>
        <begin position="133"/>
        <end position="178"/>
    </location>
</feature>
<accession>A0A226EM12</accession>